<accession>A0AAQ3MUQ7</accession>
<evidence type="ECO:0000313" key="3">
    <source>
        <dbReference type="Proteomes" id="UP001374535"/>
    </source>
</evidence>
<protein>
    <submittedName>
        <fullName evidence="2">Uncharacterized protein</fullName>
    </submittedName>
</protein>
<evidence type="ECO:0000256" key="1">
    <source>
        <dbReference type="SAM" id="Phobius"/>
    </source>
</evidence>
<feature type="transmembrane region" description="Helical" evidence="1">
    <location>
        <begin position="121"/>
        <end position="143"/>
    </location>
</feature>
<dbReference type="EMBL" id="CP144692">
    <property type="protein sequence ID" value="WVY97335.1"/>
    <property type="molecule type" value="Genomic_DNA"/>
</dbReference>
<feature type="transmembrane region" description="Helical" evidence="1">
    <location>
        <begin position="163"/>
        <end position="189"/>
    </location>
</feature>
<keyword evidence="1" id="KW-1133">Transmembrane helix</keyword>
<organism evidence="2 3">
    <name type="scientific">Vigna mungo</name>
    <name type="common">Black gram</name>
    <name type="synonym">Phaseolus mungo</name>
    <dbReference type="NCBI Taxonomy" id="3915"/>
    <lineage>
        <taxon>Eukaryota</taxon>
        <taxon>Viridiplantae</taxon>
        <taxon>Streptophyta</taxon>
        <taxon>Embryophyta</taxon>
        <taxon>Tracheophyta</taxon>
        <taxon>Spermatophyta</taxon>
        <taxon>Magnoliopsida</taxon>
        <taxon>eudicotyledons</taxon>
        <taxon>Gunneridae</taxon>
        <taxon>Pentapetalae</taxon>
        <taxon>rosids</taxon>
        <taxon>fabids</taxon>
        <taxon>Fabales</taxon>
        <taxon>Fabaceae</taxon>
        <taxon>Papilionoideae</taxon>
        <taxon>50 kb inversion clade</taxon>
        <taxon>NPAAA clade</taxon>
        <taxon>indigoferoid/millettioid clade</taxon>
        <taxon>Phaseoleae</taxon>
        <taxon>Vigna</taxon>
    </lineage>
</organism>
<dbReference type="AlphaFoldDB" id="A0AAQ3MUQ7"/>
<dbReference type="Proteomes" id="UP001374535">
    <property type="component" value="Chromosome 9"/>
</dbReference>
<evidence type="ECO:0000313" key="2">
    <source>
        <dbReference type="EMBL" id="WVY97335.1"/>
    </source>
</evidence>
<sequence>MIVFARIEDRVNLKCFVCTTCQYLPLVTDLTLDTSLADLLHHISSQHQHANAKVQDKLNQWTRTMKMDQVSQNPNLYFQTLLPLIFFSPTTLPRLFSSFLIHFSVLKCKGEASALHLLREILQQLIASNLEVQLLFHLGFLLSNALLLENNLPLPLPQSLSPLTLFSCLHLFSLTLLSLLHIAFVSLSITAPAINNCKLGSWPN</sequence>
<gene>
    <name evidence="2" type="ORF">V8G54_029486</name>
</gene>
<keyword evidence="3" id="KW-1185">Reference proteome</keyword>
<name>A0AAQ3MUQ7_VIGMU</name>
<proteinExistence type="predicted"/>
<keyword evidence="1" id="KW-0812">Transmembrane</keyword>
<keyword evidence="1" id="KW-0472">Membrane</keyword>
<reference evidence="2 3" key="1">
    <citation type="journal article" date="2023" name="Life. Sci Alliance">
        <title>Evolutionary insights into 3D genome organization and epigenetic landscape of Vigna mungo.</title>
        <authorList>
            <person name="Junaid A."/>
            <person name="Singh B."/>
            <person name="Bhatia S."/>
        </authorList>
    </citation>
    <scope>NUCLEOTIDE SEQUENCE [LARGE SCALE GENOMIC DNA]</scope>
    <source>
        <strain evidence="2">Urdbean</strain>
    </source>
</reference>